<reference evidence="1" key="1">
    <citation type="submission" date="2017-09" db="EMBL/GenBank/DDBJ databases">
        <title>Complete Genome Sequence of ansamitocin-producing Bacterium Actinosynnema pretiosum X47.</title>
        <authorList>
            <person name="Cao G."/>
            <person name="Zong G."/>
            <person name="Zhong C."/>
            <person name="Fu J."/>
        </authorList>
    </citation>
    <scope>NUCLEOTIDE SEQUENCE [LARGE SCALE GENOMIC DNA]</scope>
    <source>
        <strain evidence="1">X47</strain>
    </source>
</reference>
<accession>A0A290ZAX5</accession>
<dbReference type="RefSeq" id="WP_096495967.1">
    <property type="nucleotide sequence ID" value="NZ_CP023445.1"/>
</dbReference>
<dbReference type="EMBL" id="CP023445">
    <property type="protein sequence ID" value="ATE56146.1"/>
    <property type="molecule type" value="Genomic_DNA"/>
</dbReference>
<protein>
    <recommendedName>
        <fullName evidence="3">DUF3168 domain-containing protein</fullName>
    </recommendedName>
</protein>
<organism evidence="1 2">
    <name type="scientific">Actinosynnema pretiosum</name>
    <dbReference type="NCBI Taxonomy" id="42197"/>
    <lineage>
        <taxon>Bacteria</taxon>
        <taxon>Bacillati</taxon>
        <taxon>Actinomycetota</taxon>
        <taxon>Actinomycetes</taxon>
        <taxon>Pseudonocardiales</taxon>
        <taxon>Pseudonocardiaceae</taxon>
        <taxon>Actinosynnema</taxon>
    </lineage>
</organism>
<sequence length="144" mass="15080">MPLVLPWLAGAVLAHLRADPVFVQSAPAGIGPRTPDPLRGPFARVQVPSVASIDGHGIAFAPLVQVSGWAPPSSTADPEGQAWAIAAEAARVLGAVRASTWRTVTYSLRLVDGPQPHAPDTTRGAGTPLYGAFVRAELRLQLHE</sequence>
<gene>
    <name evidence="1" type="ORF">CNX65_25085</name>
</gene>
<keyword evidence="2" id="KW-1185">Reference proteome</keyword>
<proteinExistence type="predicted"/>
<evidence type="ECO:0000313" key="2">
    <source>
        <dbReference type="Proteomes" id="UP000218505"/>
    </source>
</evidence>
<evidence type="ECO:0008006" key="3">
    <source>
        <dbReference type="Google" id="ProtNLM"/>
    </source>
</evidence>
<evidence type="ECO:0000313" key="1">
    <source>
        <dbReference type="EMBL" id="ATE56146.1"/>
    </source>
</evidence>
<name>A0A290ZAX5_9PSEU</name>
<dbReference type="AlphaFoldDB" id="A0A290ZAX5"/>
<dbReference type="KEGG" id="apre:CNX65_25085"/>
<dbReference type="Proteomes" id="UP000218505">
    <property type="component" value="Chromosome"/>
</dbReference>